<evidence type="ECO:0000256" key="2">
    <source>
        <dbReference type="ARBA" id="ARBA00023027"/>
    </source>
</evidence>
<name>A0A5R9F2Q5_9BACL</name>
<dbReference type="EMBL" id="SWLG01000008">
    <property type="protein sequence ID" value="TLS36780.1"/>
    <property type="molecule type" value="Genomic_DNA"/>
</dbReference>
<gene>
    <name evidence="4" type="ORF">FCL54_12525</name>
</gene>
<evidence type="ECO:0000259" key="3">
    <source>
        <dbReference type="Pfam" id="PF02826"/>
    </source>
</evidence>
<evidence type="ECO:0000313" key="5">
    <source>
        <dbReference type="Proteomes" id="UP000308230"/>
    </source>
</evidence>
<sequence>MNIHKILVVSPMHKEIQTVLEEKGLGKAFRYLPEEETGSADLEWADAFLAFNTKNDYDYSKVKWVHSLGAGVDRFLFQKDWDEDVLLTRTICSFGQRIGEYCLSYILKDIQYHNEFQSFQAAQKWQPMTPAMLREQKVLIYGTGEIGQKAAEILSSFDVKVYGVSLSGRQKDFFEEVFPVENHFSRLNEMDYLINTLPLTKKTEGLFDASIFEKLDAAGFINVGRGASLKESALLDALKNNHLRFAVLDVFSEEPLSKDSPLWEHPRISLTPHISAVTTAEEAVDCFVETLKNVEQEKPLKNKVDISKGF</sequence>
<accession>A0A5R9F2Q5</accession>
<dbReference type="PANTHER" id="PTHR43333">
    <property type="entry name" value="2-HACID_DH_C DOMAIN-CONTAINING PROTEIN"/>
    <property type="match status" value="1"/>
</dbReference>
<dbReference type="PANTHER" id="PTHR43333:SF1">
    <property type="entry name" value="D-ISOMER SPECIFIC 2-HYDROXYACID DEHYDROGENASE NAD-BINDING DOMAIN-CONTAINING PROTEIN"/>
    <property type="match status" value="1"/>
</dbReference>
<keyword evidence="5" id="KW-1185">Reference proteome</keyword>
<feature type="domain" description="D-isomer specific 2-hydroxyacid dehydrogenase NAD-binding" evidence="3">
    <location>
        <begin position="105"/>
        <end position="275"/>
    </location>
</feature>
<dbReference type="InterPro" id="IPR036291">
    <property type="entry name" value="NAD(P)-bd_dom_sf"/>
</dbReference>
<dbReference type="GO" id="GO:0051287">
    <property type="term" value="F:NAD binding"/>
    <property type="evidence" value="ECO:0007669"/>
    <property type="project" value="InterPro"/>
</dbReference>
<dbReference type="SUPFAM" id="SSF51735">
    <property type="entry name" value="NAD(P)-binding Rossmann-fold domains"/>
    <property type="match status" value="1"/>
</dbReference>
<comment type="caution">
    <text evidence="4">The sequence shown here is derived from an EMBL/GenBank/DDBJ whole genome shotgun (WGS) entry which is preliminary data.</text>
</comment>
<dbReference type="CDD" id="cd05300">
    <property type="entry name" value="2-Hacid_dh_1"/>
    <property type="match status" value="1"/>
</dbReference>
<evidence type="ECO:0000256" key="1">
    <source>
        <dbReference type="ARBA" id="ARBA00023002"/>
    </source>
</evidence>
<protein>
    <submittedName>
        <fullName evidence="4">D-2-hydroxyacid dehydrogenase</fullName>
    </submittedName>
</protein>
<reference evidence="4 5" key="1">
    <citation type="submission" date="2019-04" db="EMBL/GenBank/DDBJ databases">
        <title>Bacillus caeni sp. nov., a bacterium isolated from mangrove sediment.</title>
        <authorList>
            <person name="Huang H."/>
            <person name="Mo K."/>
            <person name="Hu Y."/>
        </authorList>
    </citation>
    <scope>NUCLEOTIDE SEQUENCE [LARGE SCALE GENOMIC DNA]</scope>
    <source>
        <strain evidence="4 5">HB172195</strain>
    </source>
</reference>
<evidence type="ECO:0000313" key="4">
    <source>
        <dbReference type="EMBL" id="TLS36780.1"/>
    </source>
</evidence>
<dbReference type="InterPro" id="IPR006140">
    <property type="entry name" value="D-isomer_DH_NAD-bd"/>
</dbReference>
<dbReference type="GO" id="GO:0016491">
    <property type="term" value="F:oxidoreductase activity"/>
    <property type="evidence" value="ECO:0007669"/>
    <property type="project" value="UniProtKB-KW"/>
</dbReference>
<organism evidence="4 5">
    <name type="scientific">Exobacillus caeni</name>
    <dbReference type="NCBI Taxonomy" id="2574798"/>
    <lineage>
        <taxon>Bacteria</taxon>
        <taxon>Bacillati</taxon>
        <taxon>Bacillota</taxon>
        <taxon>Bacilli</taxon>
        <taxon>Bacillales</taxon>
        <taxon>Guptibacillaceae</taxon>
        <taxon>Exobacillus</taxon>
    </lineage>
</organism>
<dbReference type="Proteomes" id="UP000308230">
    <property type="component" value="Unassembled WGS sequence"/>
</dbReference>
<dbReference type="AlphaFoldDB" id="A0A5R9F2Q5"/>
<dbReference type="RefSeq" id="WP_138126947.1">
    <property type="nucleotide sequence ID" value="NZ_SWLG01000008.1"/>
</dbReference>
<dbReference type="Pfam" id="PF02826">
    <property type="entry name" value="2-Hacid_dh_C"/>
    <property type="match status" value="1"/>
</dbReference>
<dbReference type="Gene3D" id="3.40.50.720">
    <property type="entry name" value="NAD(P)-binding Rossmann-like Domain"/>
    <property type="match status" value="2"/>
</dbReference>
<proteinExistence type="predicted"/>
<keyword evidence="2" id="KW-0520">NAD</keyword>
<keyword evidence="1" id="KW-0560">Oxidoreductase</keyword>
<dbReference type="OrthoDB" id="9805416at2"/>